<dbReference type="PROSITE" id="PS51257">
    <property type="entry name" value="PROKAR_LIPOPROTEIN"/>
    <property type="match status" value="1"/>
</dbReference>
<keyword evidence="2" id="KW-1185">Reference proteome</keyword>
<dbReference type="EMBL" id="VJZN01000009">
    <property type="protein sequence ID" value="TRX07122.1"/>
    <property type="molecule type" value="Genomic_DNA"/>
</dbReference>
<name>A0ABY3CMF7_9FLAO</name>
<evidence type="ECO:0008006" key="3">
    <source>
        <dbReference type="Google" id="ProtNLM"/>
    </source>
</evidence>
<evidence type="ECO:0000313" key="1">
    <source>
        <dbReference type="EMBL" id="TRX07122.1"/>
    </source>
</evidence>
<dbReference type="Proteomes" id="UP000318528">
    <property type="component" value="Unassembled WGS sequence"/>
</dbReference>
<sequence>MFKQLLLAAILIVLSTGCSDECTKTIVRPAYQIGGGYYPEEKYKVPCDFNPGQIGKLRDSIKFTIK</sequence>
<protein>
    <recommendedName>
        <fullName evidence="3">Lipoprotein</fullName>
    </recommendedName>
</protein>
<reference evidence="1 2" key="1">
    <citation type="submission" date="2019-07" db="EMBL/GenBank/DDBJ databases">
        <title>Novel species of Flavobacterium.</title>
        <authorList>
            <person name="Liu Q."/>
            <person name="Xin Y.-H."/>
        </authorList>
    </citation>
    <scope>NUCLEOTIDE SEQUENCE [LARGE SCALE GENOMIC DNA]</scope>
    <source>
        <strain evidence="1 2">GSP39</strain>
    </source>
</reference>
<comment type="caution">
    <text evidence="1">The sequence shown here is derived from an EMBL/GenBank/DDBJ whole genome shotgun (WGS) entry which is preliminary data.</text>
</comment>
<evidence type="ECO:0000313" key="2">
    <source>
        <dbReference type="Proteomes" id="UP000318528"/>
    </source>
</evidence>
<dbReference type="RefSeq" id="WP_143386129.1">
    <property type="nucleotide sequence ID" value="NZ_VJZM01000003.1"/>
</dbReference>
<gene>
    <name evidence="1" type="ORF">FNW12_06860</name>
</gene>
<proteinExistence type="predicted"/>
<organism evidence="1 2">
    <name type="scientific">Flavobacterium gawalongense</name>
    <dbReference type="NCBI Taxonomy" id="2594432"/>
    <lineage>
        <taxon>Bacteria</taxon>
        <taxon>Pseudomonadati</taxon>
        <taxon>Bacteroidota</taxon>
        <taxon>Flavobacteriia</taxon>
        <taxon>Flavobacteriales</taxon>
        <taxon>Flavobacteriaceae</taxon>
        <taxon>Flavobacterium</taxon>
    </lineage>
</organism>
<accession>A0ABY3CMF7</accession>